<dbReference type="AlphaFoldDB" id="A0A3B0RIZ0"/>
<gene>
    <name evidence="2" type="ORF">MNBD_ALPHA02-134</name>
    <name evidence="1" type="ORF">MNBD_ALPHA02-2283</name>
</gene>
<organism evidence="1">
    <name type="scientific">hydrothermal vent metagenome</name>
    <dbReference type="NCBI Taxonomy" id="652676"/>
    <lineage>
        <taxon>unclassified sequences</taxon>
        <taxon>metagenomes</taxon>
        <taxon>ecological metagenomes</taxon>
    </lineage>
</organism>
<accession>A0A3B0RIZ0</accession>
<evidence type="ECO:0000313" key="2">
    <source>
        <dbReference type="EMBL" id="VAV90718.1"/>
    </source>
</evidence>
<dbReference type="EMBL" id="UOED01000062">
    <property type="protein sequence ID" value="VAV90718.1"/>
    <property type="molecule type" value="Genomic_DNA"/>
</dbReference>
<reference evidence="1" key="1">
    <citation type="submission" date="2018-06" db="EMBL/GenBank/DDBJ databases">
        <authorList>
            <person name="Zhirakovskaya E."/>
        </authorList>
    </citation>
    <scope>NUCLEOTIDE SEQUENCE</scope>
</reference>
<sequence>WHFTHQHGSWLDMAETELSVLSRQCLDRRIGDKEDLEAEVKAWQAYRNKHNAKADWHFSNQTARVKLKHLYPAI</sequence>
<proteinExistence type="predicted"/>
<evidence type="ECO:0000313" key="1">
    <source>
        <dbReference type="EMBL" id="VAV88776.1"/>
    </source>
</evidence>
<name>A0A3B0RIZ0_9ZZZZ</name>
<dbReference type="EMBL" id="UOED01000036">
    <property type="protein sequence ID" value="VAV88776.1"/>
    <property type="molecule type" value="Genomic_DNA"/>
</dbReference>
<feature type="non-terminal residue" evidence="1">
    <location>
        <position position="1"/>
    </location>
</feature>
<protein>
    <submittedName>
        <fullName evidence="1">Mobile element protein</fullName>
    </submittedName>
</protein>